<organism evidence="2 3">
    <name type="scientific">Bacillus cereus VD133</name>
    <dbReference type="NCBI Taxonomy" id="1053233"/>
    <lineage>
        <taxon>Bacteria</taxon>
        <taxon>Bacillati</taxon>
        <taxon>Bacillota</taxon>
        <taxon>Bacilli</taxon>
        <taxon>Bacillales</taxon>
        <taxon>Bacillaceae</taxon>
        <taxon>Bacillus</taxon>
        <taxon>Bacillus cereus group</taxon>
    </lineage>
</organism>
<gene>
    <name evidence="2" type="ORF">IIU_06695</name>
</gene>
<protein>
    <recommendedName>
        <fullName evidence="1">YcaO domain-containing protein</fullName>
    </recommendedName>
</protein>
<dbReference type="PANTHER" id="PTHR37809:SF1">
    <property type="entry name" value="RIBOSOMAL PROTEIN S12 METHYLTHIOTRANSFERASE ACCESSORY FACTOR YCAO"/>
    <property type="match status" value="1"/>
</dbReference>
<reference evidence="2 3" key="1">
    <citation type="submission" date="2012-12" db="EMBL/GenBank/DDBJ databases">
        <title>The Genome Sequence of Bacillus cereus VD133.</title>
        <authorList>
            <consortium name="The Broad Institute Genome Sequencing Platform"/>
            <consortium name="The Broad Institute Genome Sequencing Center for Infectious Disease"/>
            <person name="Feldgarden M."/>
            <person name="Van der Auwera G.A."/>
            <person name="Mahillon J."/>
            <person name="Duprez V."/>
            <person name="Timmery S."/>
            <person name="Mattelet C."/>
            <person name="Dierick K."/>
            <person name="Sun M."/>
            <person name="Yu Z."/>
            <person name="Zhu L."/>
            <person name="Hu X."/>
            <person name="Shank E.B."/>
            <person name="Swiecicka I."/>
            <person name="Hansen B.M."/>
            <person name="Andrup L."/>
            <person name="Walker B."/>
            <person name="Young S.K."/>
            <person name="Zeng Q."/>
            <person name="Gargeya S."/>
            <person name="Fitzgerald M."/>
            <person name="Haas B."/>
            <person name="Abouelleil A."/>
            <person name="Alvarado L."/>
            <person name="Arachchi H.M."/>
            <person name="Berlin A.M."/>
            <person name="Chapman S.B."/>
            <person name="Dewar J."/>
            <person name="Goldberg J."/>
            <person name="Griggs A."/>
            <person name="Gujja S."/>
            <person name="Hansen M."/>
            <person name="Howarth C."/>
            <person name="Imamovic A."/>
            <person name="Larimer J."/>
            <person name="McCowan C."/>
            <person name="Murphy C."/>
            <person name="Neiman D."/>
            <person name="Pearson M."/>
            <person name="Priest M."/>
            <person name="Roberts A."/>
            <person name="Saif S."/>
            <person name="Shea T."/>
            <person name="Sisk P."/>
            <person name="Sykes S."/>
            <person name="Wortman J."/>
            <person name="Nusbaum C."/>
            <person name="Birren B."/>
        </authorList>
    </citation>
    <scope>NUCLEOTIDE SEQUENCE [LARGE SCALE GENOMIC DNA]</scope>
    <source>
        <strain evidence="2 3">VD133</strain>
    </source>
</reference>
<evidence type="ECO:0000259" key="1">
    <source>
        <dbReference type="PROSITE" id="PS51664"/>
    </source>
</evidence>
<dbReference type="Pfam" id="PF02624">
    <property type="entry name" value="YcaO"/>
    <property type="match status" value="1"/>
</dbReference>
<evidence type="ECO:0000313" key="3">
    <source>
        <dbReference type="Proteomes" id="UP000014018"/>
    </source>
</evidence>
<dbReference type="PANTHER" id="PTHR37809">
    <property type="entry name" value="RIBOSOMAL PROTEIN S12 METHYLTHIOTRANSFERASE ACCESSORY FACTOR YCAO"/>
    <property type="match status" value="1"/>
</dbReference>
<evidence type="ECO:0000313" key="2">
    <source>
        <dbReference type="EMBL" id="EOO24608.1"/>
    </source>
</evidence>
<proteinExistence type="predicted"/>
<dbReference type="InterPro" id="IPR003776">
    <property type="entry name" value="YcaO-like_dom"/>
</dbReference>
<accession>A0A9W5PJU8</accession>
<comment type="caution">
    <text evidence="2">The sequence shown here is derived from an EMBL/GenBank/DDBJ whole genome shotgun (WGS) entry which is preliminary data.</text>
</comment>
<dbReference type="PROSITE" id="PS51664">
    <property type="entry name" value="YCAO"/>
    <property type="match status" value="1"/>
</dbReference>
<dbReference type="EMBL" id="AHFB01000162">
    <property type="protein sequence ID" value="EOO24608.1"/>
    <property type="molecule type" value="Genomic_DNA"/>
</dbReference>
<dbReference type="AlphaFoldDB" id="A0A9W5PJU8"/>
<dbReference type="Gene3D" id="3.30.1330.230">
    <property type="match status" value="1"/>
</dbReference>
<name>A0A9W5PJU8_BACCE</name>
<sequence>MYIWERETSIQDAYHKIITVIKELGLLYEKNVIGDIIQTTHIKLMNAQNEVLSAGTGKGVGEISEIGALFEALEHYYTAKDSLQNCCIFSSHMVPEIETFSGERIIQLLNTEREELLLCRNYSSLKNSKQNVWYPLFITNPYYAEDVIHPDDHFDYRKLKRYSSNSGIAIGSTFYESLIHATNEVIERDAWSVFLLDYYYYQNNTVLQIMDISTFPDFLKTLIQNAECEIGEEIILFNITTETNIPTILAVIPNHKDIPYVGLGTSLHLEYAITRSVTELVQTFHMTQVFQEQAKTERMTMLEALKEYPQHYRCAEFNTQRLLSMEYTNIPFDSISSFPHQSLETYVQELEFRLNSCGFDIYYSTLASFANNIHIVNTLIPNMERFFLNYEGYFVLPSSRGQAKCGSVAKFEKSDK</sequence>
<dbReference type="Proteomes" id="UP000014018">
    <property type="component" value="Unassembled WGS sequence"/>
</dbReference>
<dbReference type="RefSeq" id="WP_016110393.1">
    <property type="nucleotide sequence ID" value="NZ_KB976174.1"/>
</dbReference>
<feature type="domain" description="YcaO" evidence="1">
    <location>
        <begin position="55"/>
        <end position="416"/>
    </location>
</feature>